<comment type="pathway">
    <text evidence="1 11 12">Metabolic intermediate biosynthesis; chorismate biosynthesis; chorismate from D-erythrose 4-phosphate and phosphoenolpyruvate: step 7/7.</text>
</comment>
<evidence type="ECO:0000256" key="11">
    <source>
        <dbReference type="HAMAP-Rule" id="MF_00300"/>
    </source>
</evidence>
<feature type="binding site" evidence="11">
    <location>
        <begin position="248"/>
        <end position="249"/>
    </location>
    <ligand>
        <name>FMN</name>
        <dbReference type="ChEBI" id="CHEBI:58210"/>
    </ligand>
</feature>
<dbReference type="InterPro" id="IPR000453">
    <property type="entry name" value="Chorismate_synth"/>
</dbReference>
<feature type="binding site" evidence="11">
    <location>
        <position position="40"/>
    </location>
    <ligand>
        <name>NADP(+)</name>
        <dbReference type="ChEBI" id="CHEBI:58349"/>
    </ligand>
</feature>
<comment type="cofactor">
    <cofactor evidence="11 12">
        <name>FMNH2</name>
        <dbReference type="ChEBI" id="CHEBI:57618"/>
    </cofactor>
    <text evidence="11 12">Reduced FMN (FMNH(2)).</text>
</comment>
<sequence>MLRYLTSGESHGQSLISIIDGLPSNVELNFDEINAELKKRQCGYGRGGRMKIESDKVNILGGVRGKKTLGGPVSIEVKNRDYQNWTEYMAPMDDVDFETRKVDNVRPGHADLVGCLKYDFTDARNVLERSSARETASRVAVGAICKQVLKNFDIDFVSHVIQIGNVKDENVYDFDYIKNNVDSSEVRCANKDMEAKMIAQIDEIKNERDTIGGVVEVRVKNLIPGLGSYTQFDRKIDGVMAMHLMGIQAIKGVEFGIGFDVAKLPGSKVMDEIVYNQEDGIKRVTNRLGGIEGGMTTGEELVVRCAMKPIPTLYKPLNSINVNTLEKYEATVERSDTCAVPACSVVCENVVAFVICQFFLDTIGGSSLEDIKRNYNSYVQRLGERGWKK</sequence>
<comment type="function">
    <text evidence="11">Catalyzes the anti-1,4-elimination of the C-3 phosphate and the C-6 proR hydrogen from 5-enolpyruvylshikimate-3-phosphate (EPSP) to yield chorismate, which is the branch point compound that serves as the starting substrate for the three terminal pathways of aromatic amino acid biosynthesis. This reaction introduces a second double bond into the aromatic ring system.</text>
</comment>
<keyword evidence="10 11" id="KW-0456">Lyase</keyword>
<comment type="catalytic activity">
    <reaction evidence="11 12">
        <text>5-O-(1-carboxyvinyl)-3-phosphoshikimate = chorismate + phosphate</text>
        <dbReference type="Rhea" id="RHEA:21020"/>
        <dbReference type="ChEBI" id="CHEBI:29748"/>
        <dbReference type="ChEBI" id="CHEBI:43474"/>
        <dbReference type="ChEBI" id="CHEBI:57701"/>
        <dbReference type="EC" id="4.2.3.5"/>
    </reaction>
</comment>
<evidence type="ECO:0000256" key="12">
    <source>
        <dbReference type="RuleBase" id="RU000605"/>
    </source>
</evidence>
<dbReference type="GO" id="GO:0008652">
    <property type="term" value="P:amino acid biosynthetic process"/>
    <property type="evidence" value="ECO:0007669"/>
    <property type="project" value="UniProtKB-KW"/>
</dbReference>
<dbReference type="NCBIfam" id="NF003793">
    <property type="entry name" value="PRK05382.1"/>
    <property type="match status" value="1"/>
</dbReference>
<dbReference type="FunFam" id="3.60.150.10:FF:000002">
    <property type="entry name" value="Chorismate synthase"/>
    <property type="match status" value="1"/>
</dbReference>
<evidence type="ECO:0000256" key="6">
    <source>
        <dbReference type="ARBA" id="ARBA00022643"/>
    </source>
</evidence>
<reference evidence="13" key="1">
    <citation type="submission" date="2019-11" db="EMBL/GenBank/DDBJ databases">
        <authorList>
            <person name="Feng L."/>
        </authorList>
    </citation>
    <scope>NUCLEOTIDE SEQUENCE</scope>
    <source>
        <strain evidence="13">IbartlettiiLFYP30</strain>
    </source>
</reference>
<dbReference type="PROSITE" id="PS00788">
    <property type="entry name" value="CHORISMATE_SYNTHASE_2"/>
    <property type="match status" value="1"/>
</dbReference>
<dbReference type="UniPathway" id="UPA00053">
    <property type="reaction ID" value="UER00090"/>
</dbReference>
<dbReference type="SUPFAM" id="SSF103263">
    <property type="entry name" value="Chorismate synthase, AroC"/>
    <property type="match status" value="1"/>
</dbReference>
<evidence type="ECO:0000256" key="2">
    <source>
        <dbReference type="ARBA" id="ARBA00008014"/>
    </source>
</evidence>
<evidence type="ECO:0000256" key="8">
    <source>
        <dbReference type="ARBA" id="ARBA00022857"/>
    </source>
</evidence>
<keyword evidence="6 11" id="KW-0288">FMN</keyword>
<comment type="similarity">
    <text evidence="2 11 12">Belongs to the chorismate synthase family.</text>
</comment>
<feature type="binding site" evidence="11">
    <location>
        <begin position="308"/>
        <end position="312"/>
    </location>
    <ligand>
        <name>FMN</name>
        <dbReference type="ChEBI" id="CHEBI:58210"/>
    </ligand>
</feature>
<feature type="binding site" evidence="11">
    <location>
        <position position="46"/>
    </location>
    <ligand>
        <name>NADP(+)</name>
        <dbReference type="ChEBI" id="CHEBI:58349"/>
    </ligand>
</feature>
<dbReference type="InterPro" id="IPR035904">
    <property type="entry name" value="Chorismate_synth_AroC_sf"/>
</dbReference>
<dbReference type="EMBL" id="CACRUE010000022">
    <property type="protein sequence ID" value="VYT89130.1"/>
    <property type="molecule type" value="Genomic_DNA"/>
</dbReference>
<name>A0A6N3AI05_9FIRM</name>
<keyword evidence="8 11" id="KW-0521">NADP</keyword>
<dbReference type="AlphaFoldDB" id="A0A6N3AI05"/>
<accession>A0A6N3AI05</accession>
<protein>
    <recommendedName>
        <fullName evidence="3 11">Chorismate synthase</fullName>
        <shortName evidence="11">CS</shortName>
        <ecNumber evidence="3 11">4.2.3.5</ecNumber>
    </recommendedName>
    <alternativeName>
        <fullName evidence="11">5-enolpyruvylshikimate-3-phosphate phospholyase</fullName>
    </alternativeName>
</protein>
<evidence type="ECO:0000256" key="5">
    <source>
        <dbReference type="ARBA" id="ARBA00022630"/>
    </source>
</evidence>
<dbReference type="InterPro" id="IPR020541">
    <property type="entry name" value="Chorismate_synthase_CS"/>
</dbReference>
<keyword evidence="7 11" id="KW-0274">FAD</keyword>
<dbReference type="GO" id="GO:0005829">
    <property type="term" value="C:cytosol"/>
    <property type="evidence" value="ECO:0007669"/>
    <property type="project" value="TreeGrafter"/>
</dbReference>
<dbReference type="EC" id="4.2.3.5" evidence="3 11"/>
<dbReference type="GO" id="GO:0009423">
    <property type="term" value="P:chorismate biosynthetic process"/>
    <property type="evidence" value="ECO:0007669"/>
    <property type="project" value="UniProtKB-UniRule"/>
</dbReference>
<evidence type="ECO:0000256" key="10">
    <source>
        <dbReference type="ARBA" id="ARBA00023239"/>
    </source>
</evidence>
<dbReference type="PROSITE" id="PS00787">
    <property type="entry name" value="CHORISMATE_SYNTHASE_1"/>
    <property type="match status" value="1"/>
</dbReference>
<feature type="binding site" evidence="11">
    <location>
        <position position="293"/>
    </location>
    <ligand>
        <name>FMN</name>
        <dbReference type="ChEBI" id="CHEBI:58210"/>
    </ligand>
</feature>
<dbReference type="CDD" id="cd07304">
    <property type="entry name" value="Chorismate_synthase"/>
    <property type="match status" value="1"/>
</dbReference>
<evidence type="ECO:0000256" key="7">
    <source>
        <dbReference type="ARBA" id="ARBA00022827"/>
    </source>
</evidence>
<dbReference type="NCBIfam" id="TIGR00033">
    <property type="entry name" value="aroC"/>
    <property type="match status" value="1"/>
</dbReference>
<keyword evidence="5 11" id="KW-0285">Flavoprotein</keyword>
<evidence type="ECO:0000256" key="3">
    <source>
        <dbReference type="ARBA" id="ARBA00013036"/>
    </source>
</evidence>
<dbReference type="PIRSF" id="PIRSF001456">
    <property type="entry name" value="Chorismate_synth"/>
    <property type="match status" value="1"/>
</dbReference>
<dbReference type="PANTHER" id="PTHR21085:SF0">
    <property type="entry name" value="CHORISMATE SYNTHASE"/>
    <property type="match status" value="1"/>
</dbReference>
<dbReference type="GO" id="GO:0009073">
    <property type="term" value="P:aromatic amino acid family biosynthetic process"/>
    <property type="evidence" value="ECO:0007669"/>
    <property type="project" value="UniProtKB-KW"/>
</dbReference>
<evidence type="ECO:0000256" key="4">
    <source>
        <dbReference type="ARBA" id="ARBA00022605"/>
    </source>
</evidence>
<feature type="binding site" evidence="11">
    <location>
        <begin position="129"/>
        <end position="131"/>
    </location>
    <ligand>
        <name>FMN</name>
        <dbReference type="ChEBI" id="CHEBI:58210"/>
    </ligand>
</feature>
<evidence type="ECO:0000313" key="13">
    <source>
        <dbReference type="EMBL" id="VYT89130.1"/>
    </source>
</evidence>
<dbReference type="RefSeq" id="WP_024037364.1">
    <property type="nucleotide sequence ID" value="NZ_CABIXZ010000001.1"/>
</dbReference>
<evidence type="ECO:0000256" key="1">
    <source>
        <dbReference type="ARBA" id="ARBA00005044"/>
    </source>
</evidence>
<proteinExistence type="inferred from homology"/>
<dbReference type="GO" id="GO:0010181">
    <property type="term" value="F:FMN binding"/>
    <property type="evidence" value="ECO:0007669"/>
    <property type="project" value="TreeGrafter"/>
</dbReference>
<dbReference type="Gene3D" id="3.60.150.10">
    <property type="entry name" value="Chorismate synthase AroC"/>
    <property type="match status" value="1"/>
</dbReference>
<organism evidence="13">
    <name type="scientific">Intestinibacter bartlettii</name>
    <dbReference type="NCBI Taxonomy" id="261299"/>
    <lineage>
        <taxon>Bacteria</taxon>
        <taxon>Bacillati</taxon>
        <taxon>Bacillota</taxon>
        <taxon>Clostridia</taxon>
        <taxon>Peptostreptococcales</taxon>
        <taxon>Peptostreptococcaceae</taxon>
        <taxon>Intestinibacter</taxon>
    </lineage>
</organism>
<evidence type="ECO:0000256" key="9">
    <source>
        <dbReference type="ARBA" id="ARBA00023141"/>
    </source>
</evidence>
<gene>
    <name evidence="11 13" type="primary">aroC</name>
    <name evidence="13" type="ORF">IBLFYP30_01246</name>
</gene>
<feature type="binding site" evidence="11">
    <location>
        <position position="334"/>
    </location>
    <ligand>
        <name>FMN</name>
        <dbReference type="ChEBI" id="CHEBI:58210"/>
    </ligand>
</feature>
<dbReference type="PANTHER" id="PTHR21085">
    <property type="entry name" value="CHORISMATE SYNTHASE"/>
    <property type="match status" value="1"/>
</dbReference>
<keyword evidence="4 11" id="KW-0028">Amino-acid biosynthesis</keyword>
<dbReference type="Pfam" id="PF01264">
    <property type="entry name" value="Chorismate_synt"/>
    <property type="match status" value="1"/>
</dbReference>
<keyword evidence="9 11" id="KW-0057">Aromatic amino acid biosynthesis</keyword>
<dbReference type="HAMAP" id="MF_00300">
    <property type="entry name" value="Chorismate_synth"/>
    <property type="match status" value="1"/>
</dbReference>
<comment type="subunit">
    <text evidence="11">Homotetramer.</text>
</comment>
<dbReference type="GO" id="GO:0004107">
    <property type="term" value="F:chorismate synthase activity"/>
    <property type="evidence" value="ECO:0007669"/>
    <property type="project" value="UniProtKB-UniRule"/>
</dbReference>